<sequence length="121" mass="14012">MDNNLLGSRIARLREEKELSQLELAKMLNISNTTLSQYESGKRVPSDEIKKQMADFFDVSIDYLLGRTNIKELADKVLDRYGKYSASPPQTQNGPYEDLPPEAKKEMEKVMEFIRYKYGIK</sequence>
<gene>
    <name evidence="4" type="ORF">LJD61_07015</name>
</gene>
<keyword evidence="1" id="KW-0238">DNA-binding</keyword>
<dbReference type="InterPro" id="IPR010982">
    <property type="entry name" value="Lambda_DNA-bd_dom_sf"/>
</dbReference>
<dbReference type="Proteomes" id="UP001651880">
    <property type="component" value="Unassembled WGS sequence"/>
</dbReference>
<feature type="domain" description="HTH cro/C1-type" evidence="3">
    <location>
        <begin position="10"/>
        <end position="64"/>
    </location>
</feature>
<evidence type="ECO:0000313" key="5">
    <source>
        <dbReference type="Proteomes" id="UP001651880"/>
    </source>
</evidence>
<dbReference type="InterPro" id="IPR001387">
    <property type="entry name" value="Cro/C1-type_HTH"/>
</dbReference>
<evidence type="ECO:0000259" key="3">
    <source>
        <dbReference type="PROSITE" id="PS50943"/>
    </source>
</evidence>
<dbReference type="PROSITE" id="PS50943">
    <property type="entry name" value="HTH_CROC1"/>
    <property type="match status" value="1"/>
</dbReference>
<feature type="region of interest" description="Disordered" evidence="2">
    <location>
        <begin position="83"/>
        <end position="102"/>
    </location>
</feature>
<keyword evidence="5" id="KW-1185">Reference proteome</keyword>
<accession>A0ABT1NDU6</accession>
<dbReference type="SUPFAM" id="SSF47413">
    <property type="entry name" value="lambda repressor-like DNA-binding domains"/>
    <property type="match status" value="1"/>
</dbReference>
<dbReference type="EMBL" id="JAJEKE010000004">
    <property type="protein sequence ID" value="MCQ1529301.1"/>
    <property type="molecule type" value="Genomic_DNA"/>
</dbReference>
<dbReference type="Pfam" id="PF01381">
    <property type="entry name" value="HTH_3"/>
    <property type="match status" value="1"/>
</dbReference>
<name>A0ABT1NDU6_9FIRM</name>
<dbReference type="PANTHER" id="PTHR46558">
    <property type="entry name" value="TRACRIPTIONAL REGULATORY PROTEIN-RELATED-RELATED"/>
    <property type="match status" value="1"/>
</dbReference>
<comment type="caution">
    <text evidence="4">The sequence shown here is derived from an EMBL/GenBank/DDBJ whole genome shotgun (WGS) entry which is preliminary data.</text>
</comment>
<evidence type="ECO:0000256" key="1">
    <source>
        <dbReference type="ARBA" id="ARBA00023125"/>
    </source>
</evidence>
<proteinExistence type="predicted"/>
<dbReference type="PANTHER" id="PTHR46558:SF11">
    <property type="entry name" value="HTH-TYPE TRANSCRIPTIONAL REGULATOR XRE"/>
    <property type="match status" value="1"/>
</dbReference>
<dbReference type="RefSeq" id="WP_255226816.1">
    <property type="nucleotide sequence ID" value="NZ_JAJEKE010000004.1"/>
</dbReference>
<protein>
    <submittedName>
        <fullName evidence="4">Helix-turn-helix domain-containing protein</fullName>
    </submittedName>
</protein>
<organism evidence="4 5">
    <name type="scientific">Lutispora saccharofermentans</name>
    <dbReference type="NCBI Taxonomy" id="3024236"/>
    <lineage>
        <taxon>Bacteria</taxon>
        <taxon>Bacillati</taxon>
        <taxon>Bacillota</taxon>
        <taxon>Clostridia</taxon>
        <taxon>Lutisporales</taxon>
        <taxon>Lutisporaceae</taxon>
        <taxon>Lutispora</taxon>
    </lineage>
</organism>
<dbReference type="SMART" id="SM00530">
    <property type="entry name" value="HTH_XRE"/>
    <property type="match status" value="1"/>
</dbReference>
<dbReference type="CDD" id="cd00093">
    <property type="entry name" value="HTH_XRE"/>
    <property type="match status" value="1"/>
</dbReference>
<evidence type="ECO:0000313" key="4">
    <source>
        <dbReference type="EMBL" id="MCQ1529301.1"/>
    </source>
</evidence>
<dbReference type="Gene3D" id="1.10.260.40">
    <property type="entry name" value="lambda repressor-like DNA-binding domains"/>
    <property type="match status" value="1"/>
</dbReference>
<evidence type="ECO:0000256" key="2">
    <source>
        <dbReference type="SAM" id="MobiDB-lite"/>
    </source>
</evidence>
<reference evidence="4 5" key="1">
    <citation type="submission" date="2021-10" db="EMBL/GenBank/DDBJ databases">
        <title>Lutispora strain m25 sp. nov., a thermophilic, non-spore-forming bacterium isolated from a lab-scale methanogenic bioreactor digesting anaerobic sludge.</title>
        <authorList>
            <person name="El Houari A."/>
            <person name="Mcdonald J."/>
        </authorList>
    </citation>
    <scope>NUCLEOTIDE SEQUENCE [LARGE SCALE GENOMIC DNA]</scope>
    <source>
        <strain evidence="5">m25</strain>
    </source>
</reference>